<keyword evidence="1" id="KW-1185">Reference proteome</keyword>
<dbReference type="WBParaSite" id="PgR012_g200_t01">
    <property type="protein sequence ID" value="PgR012_g200_t01"/>
    <property type="gene ID" value="PgR012_g200"/>
</dbReference>
<dbReference type="Proteomes" id="UP000887569">
    <property type="component" value="Unplaced"/>
</dbReference>
<reference evidence="2" key="1">
    <citation type="submission" date="2022-11" db="UniProtKB">
        <authorList>
            <consortium name="WormBaseParasite"/>
        </authorList>
    </citation>
    <scope>IDENTIFICATION</scope>
</reference>
<protein>
    <submittedName>
        <fullName evidence="2">Uncharacterized protein</fullName>
    </submittedName>
</protein>
<dbReference type="AlphaFoldDB" id="A0A915AQT3"/>
<evidence type="ECO:0000313" key="2">
    <source>
        <dbReference type="WBParaSite" id="PgR012_g200_t01"/>
    </source>
</evidence>
<accession>A0A915AQT3</accession>
<proteinExistence type="predicted"/>
<evidence type="ECO:0000313" key="1">
    <source>
        <dbReference type="Proteomes" id="UP000887569"/>
    </source>
</evidence>
<sequence>MKQFATGDGHQLLPVASTLQFGINELYFNFPFLLENPEDFINSVIIYWNKVEKKTALIW</sequence>
<name>A0A915AQT3_PARUN</name>
<organism evidence="1 2">
    <name type="scientific">Parascaris univalens</name>
    <name type="common">Nematode worm</name>
    <dbReference type="NCBI Taxonomy" id="6257"/>
    <lineage>
        <taxon>Eukaryota</taxon>
        <taxon>Metazoa</taxon>
        <taxon>Ecdysozoa</taxon>
        <taxon>Nematoda</taxon>
        <taxon>Chromadorea</taxon>
        <taxon>Rhabditida</taxon>
        <taxon>Spirurina</taxon>
        <taxon>Ascaridomorpha</taxon>
        <taxon>Ascaridoidea</taxon>
        <taxon>Ascarididae</taxon>
        <taxon>Parascaris</taxon>
    </lineage>
</organism>